<evidence type="ECO:0000256" key="4">
    <source>
        <dbReference type="SAM" id="MobiDB-lite"/>
    </source>
</evidence>
<dbReference type="Pfam" id="PF12796">
    <property type="entry name" value="Ank_2"/>
    <property type="match status" value="1"/>
</dbReference>
<feature type="compositionally biased region" description="Polar residues" evidence="4">
    <location>
        <begin position="169"/>
        <end position="179"/>
    </location>
</feature>
<dbReference type="PROSITE" id="PS50297">
    <property type="entry name" value="ANK_REP_REGION"/>
    <property type="match status" value="2"/>
</dbReference>
<gene>
    <name evidence="5" type="ORF">CLODIP_2_CD08045</name>
</gene>
<dbReference type="OrthoDB" id="5406014at2759"/>
<name>A0A8S1DX12_9INSE</name>
<dbReference type="PROSITE" id="PS50088">
    <property type="entry name" value="ANK_REPEAT"/>
    <property type="match status" value="2"/>
</dbReference>
<evidence type="ECO:0000256" key="1">
    <source>
        <dbReference type="ARBA" id="ARBA00022737"/>
    </source>
</evidence>
<dbReference type="Gene3D" id="1.25.40.20">
    <property type="entry name" value="Ankyrin repeat-containing domain"/>
    <property type="match status" value="1"/>
</dbReference>
<feature type="compositionally biased region" description="Low complexity" evidence="4">
    <location>
        <begin position="141"/>
        <end position="160"/>
    </location>
</feature>
<reference evidence="5 6" key="1">
    <citation type="submission" date="2020-04" db="EMBL/GenBank/DDBJ databases">
        <authorList>
            <person name="Alioto T."/>
            <person name="Alioto T."/>
            <person name="Gomez Garrido J."/>
        </authorList>
    </citation>
    <scope>NUCLEOTIDE SEQUENCE [LARGE SCALE GENOMIC DNA]</scope>
</reference>
<feature type="repeat" description="ANK" evidence="3">
    <location>
        <begin position="54"/>
        <end position="86"/>
    </location>
</feature>
<dbReference type="PRINTS" id="PR01415">
    <property type="entry name" value="ANKYRIN"/>
</dbReference>
<dbReference type="InterPro" id="IPR002110">
    <property type="entry name" value="Ankyrin_rpt"/>
</dbReference>
<dbReference type="PANTHER" id="PTHR24173:SF40">
    <property type="entry name" value="AGAP006757-PA"/>
    <property type="match status" value="1"/>
</dbReference>
<dbReference type="EMBL" id="CADEPI010000366">
    <property type="protein sequence ID" value="CAB3384692.1"/>
    <property type="molecule type" value="Genomic_DNA"/>
</dbReference>
<organism evidence="5 6">
    <name type="scientific">Cloeon dipterum</name>
    <dbReference type="NCBI Taxonomy" id="197152"/>
    <lineage>
        <taxon>Eukaryota</taxon>
        <taxon>Metazoa</taxon>
        <taxon>Ecdysozoa</taxon>
        <taxon>Arthropoda</taxon>
        <taxon>Hexapoda</taxon>
        <taxon>Insecta</taxon>
        <taxon>Pterygota</taxon>
        <taxon>Palaeoptera</taxon>
        <taxon>Ephemeroptera</taxon>
        <taxon>Pisciforma</taxon>
        <taxon>Baetidae</taxon>
        <taxon>Cloeon</taxon>
    </lineage>
</organism>
<dbReference type="InterPro" id="IPR036770">
    <property type="entry name" value="Ankyrin_rpt-contain_sf"/>
</dbReference>
<evidence type="ECO:0000313" key="6">
    <source>
        <dbReference type="Proteomes" id="UP000494165"/>
    </source>
</evidence>
<dbReference type="SUPFAM" id="SSF48403">
    <property type="entry name" value="Ankyrin repeat"/>
    <property type="match status" value="1"/>
</dbReference>
<feature type="region of interest" description="Disordered" evidence="4">
    <location>
        <begin position="218"/>
        <end position="241"/>
    </location>
</feature>
<sequence length="241" mass="25689">MLEALAQFPAVDFNYPDNEGNTPLHFAAQAGHVEVLNLLLSRCSSVEVDSRNSLGFTPLMKAALQGRTKCAKLLLFAGASPALRDLGRGFRAEQWARYCGRHMCAEVIDKFSRHRLLERAGATHPNAAVGGRWGSEPELTAQACPPQAAPPSSSGGSWLKSKLKRAFKSSPSNQDSPSKASKHPPQEPAAPPPAPASTPPLTPRVFIVPKVQVTPAGAVVSSADADQAEQQRSAANARRKK</sequence>
<accession>A0A8S1DX12</accession>
<dbReference type="PANTHER" id="PTHR24173">
    <property type="entry name" value="ANKYRIN REPEAT CONTAINING"/>
    <property type="match status" value="1"/>
</dbReference>
<dbReference type="Proteomes" id="UP000494165">
    <property type="component" value="Unassembled WGS sequence"/>
</dbReference>
<evidence type="ECO:0000313" key="5">
    <source>
        <dbReference type="EMBL" id="CAB3384692.1"/>
    </source>
</evidence>
<proteinExistence type="predicted"/>
<dbReference type="AlphaFoldDB" id="A0A8S1DX12"/>
<feature type="region of interest" description="Disordered" evidence="4">
    <location>
        <begin position="125"/>
        <end position="203"/>
    </location>
</feature>
<evidence type="ECO:0000256" key="2">
    <source>
        <dbReference type="ARBA" id="ARBA00023043"/>
    </source>
</evidence>
<keyword evidence="6" id="KW-1185">Reference proteome</keyword>
<protein>
    <submittedName>
        <fullName evidence="5">Uncharacterized protein</fullName>
    </submittedName>
</protein>
<feature type="compositionally biased region" description="Pro residues" evidence="4">
    <location>
        <begin position="186"/>
        <end position="202"/>
    </location>
</feature>
<dbReference type="SMART" id="SM00248">
    <property type="entry name" value="ANK"/>
    <property type="match status" value="2"/>
</dbReference>
<keyword evidence="2 3" id="KW-0040">ANK repeat</keyword>
<comment type="caution">
    <text evidence="5">The sequence shown here is derived from an EMBL/GenBank/DDBJ whole genome shotgun (WGS) entry which is preliminary data.</text>
</comment>
<keyword evidence="1" id="KW-0677">Repeat</keyword>
<feature type="repeat" description="ANK" evidence="3">
    <location>
        <begin position="19"/>
        <end position="51"/>
    </location>
</feature>
<evidence type="ECO:0000256" key="3">
    <source>
        <dbReference type="PROSITE-ProRule" id="PRU00023"/>
    </source>
</evidence>